<evidence type="ECO:0000313" key="3">
    <source>
        <dbReference type="EMBL" id="KAL2267428.1"/>
    </source>
</evidence>
<keyword evidence="4" id="KW-1185">Reference proteome</keyword>
<accession>A0ABR4DAP8</accession>
<proteinExistence type="predicted"/>
<feature type="region of interest" description="Disordered" evidence="1">
    <location>
        <begin position="997"/>
        <end position="1037"/>
    </location>
</feature>
<feature type="region of interest" description="Disordered" evidence="1">
    <location>
        <begin position="1"/>
        <end position="58"/>
    </location>
</feature>
<feature type="region of interest" description="Disordered" evidence="1">
    <location>
        <begin position="472"/>
        <end position="494"/>
    </location>
</feature>
<evidence type="ECO:0000313" key="4">
    <source>
        <dbReference type="Proteomes" id="UP001600064"/>
    </source>
</evidence>
<feature type="compositionally biased region" description="Basic and acidic residues" evidence="1">
    <location>
        <begin position="1000"/>
        <end position="1014"/>
    </location>
</feature>
<feature type="compositionally biased region" description="Polar residues" evidence="1">
    <location>
        <begin position="16"/>
        <end position="28"/>
    </location>
</feature>
<dbReference type="InterPro" id="IPR013087">
    <property type="entry name" value="Znf_C2H2_type"/>
</dbReference>
<gene>
    <name evidence="3" type="ORF">VTJ83DRAFT_4705</name>
</gene>
<reference evidence="3 4" key="1">
    <citation type="journal article" date="2024" name="Commun. Biol.">
        <title>Comparative genomic analysis of thermophilic fungi reveals convergent evolutionary adaptations and gene losses.</title>
        <authorList>
            <person name="Steindorff A.S."/>
            <person name="Aguilar-Pontes M.V."/>
            <person name="Robinson A.J."/>
            <person name="Andreopoulos B."/>
            <person name="LaButti K."/>
            <person name="Kuo A."/>
            <person name="Mondo S."/>
            <person name="Riley R."/>
            <person name="Otillar R."/>
            <person name="Haridas S."/>
            <person name="Lipzen A."/>
            <person name="Grimwood J."/>
            <person name="Schmutz J."/>
            <person name="Clum A."/>
            <person name="Reid I.D."/>
            <person name="Moisan M.C."/>
            <person name="Butler G."/>
            <person name="Nguyen T.T.M."/>
            <person name="Dewar K."/>
            <person name="Conant G."/>
            <person name="Drula E."/>
            <person name="Henrissat B."/>
            <person name="Hansel C."/>
            <person name="Singer S."/>
            <person name="Hutchinson M.I."/>
            <person name="de Vries R.P."/>
            <person name="Natvig D.O."/>
            <person name="Powell A.J."/>
            <person name="Tsang A."/>
            <person name="Grigoriev I.V."/>
        </authorList>
    </citation>
    <scope>NUCLEOTIDE SEQUENCE [LARGE SCALE GENOMIC DNA]</scope>
    <source>
        <strain evidence="3 4">ATCC 22073</strain>
    </source>
</reference>
<feature type="region of interest" description="Disordered" evidence="1">
    <location>
        <begin position="861"/>
        <end position="946"/>
    </location>
</feature>
<feature type="compositionally biased region" description="Polar residues" evidence="1">
    <location>
        <begin position="364"/>
        <end position="373"/>
    </location>
</feature>
<sequence length="1037" mass="111639">MDNKHHLASLLEDDSLGTSSEYAPNHQPQAWAWSPDGESTWGTSSRSACPDHDVKASSEPSTLSCVTKETSHEDCARHRFIVWAAVKRNSSVRMTPQERLECPLLRCTQRFPDHESMLKHLAGCRHLASGEYWCYDHSRVERFDDVKCRRCLGHPSKRRKILHLAKSLFHSLGHKPRKGLAGSLEDDRSSILPPPPSYESLDIPPADVLASELSSNEILEIDGIEIPVPAFQQPPPVPGPADVVNPQMLTVAPVPPLPELDSTMLSNDAFAAPWPSLPEGRPSSTWMFAPQEDAAAAAAAAAAAVSSSRASPVRPTLQLATAGLPGRRQASRPVPKPVAPNPQRPSKGLSPSSSVRSTASTDTNASMASNGSSLISPASNWSGAWSMGSGLNTGTTSPVDGVVADDMFADAMSTSYNDLCPDYLHNFYSELPADIPMLDNACDMATSDAIMGFGAPSVPVNMAFVPEVATSASSTSNSNNNNNNMKHAAAADESHVAQPVEPEEPAVEPTNNTCCSETKALVGAAWDALQEHIVTSMVKMQDQKANHLGRQLSTKSIKTVATTGLQTLRSLVHGQAPGSAGDALCMIHLIYALSLVLHEQGAPHRARSMFLHALRYIRGLPPGEKEPYRRLVVSIWQPPDLSLADVDRHLALLSNQPRQDDGPKGKSREMVAPDSEVQDDALLTVARDFLDALEISLLNPGTLPLEVQVSDLHMTHLKEAIALAGSTANAALLATAKDALTLLAQGFGDASLHDRLRDIYRRLEDGSICSARRIEMELLQAGRGCLPSGMFFGEFVPRARRLCDRLYEQHDVGVSRRNDYHGLGLTLIQNLIHELDSSGGKTAAVPLDDLDAFFHDLSSEAGDPCGGTSPPSHQASAAAVRGPQLHTPAATTPSGTPSSSAGVVSPPAEQAHPAEPRQPKALDKKDGQERPAAAGPSGPTAQAGQKVEARSCCDICGYRPKGDPQWFKGSMAKHKKLQHSTDPPKIYKCPYPGCTSQYRNRPDNLRQHQIEKNHWAPGEEGPSSRRPSKRKKVSEED</sequence>
<dbReference type="EMBL" id="JAZGUE010000004">
    <property type="protein sequence ID" value="KAL2267428.1"/>
    <property type="molecule type" value="Genomic_DNA"/>
</dbReference>
<feature type="domain" description="C2H2-type" evidence="2">
    <location>
        <begin position="102"/>
        <end position="126"/>
    </location>
</feature>
<feature type="compositionally biased region" description="Pro residues" evidence="1">
    <location>
        <begin position="334"/>
        <end position="343"/>
    </location>
</feature>
<feature type="region of interest" description="Disordered" evidence="1">
    <location>
        <begin position="322"/>
        <end position="373"/>
    </location>
</feature>
<dbReference type="GeneID" id="98125868"/>
<feature type="compositionally biased region" description="Basic and acidic residues" evidence="1">
    <location>
        <begin position="912"/>
        <end position="929"/>
    </location>
</feature>
<evidence type="ECO:0000259" key="2">
    <source>
        <dbReference type="PROSITE" id="PS00028"/>
    </source>
</evidence>
<dbReference type="Proteomes" id="UP001600064">
    <property type="component" value="Unassembled WGS sequence"/>
</dbReference>
<dbReference type="RefSeq" id="XP_070866155.1">
    <property type="nucleotide sequence ID" value="XM_071011224.1"/>
</dbReference>
<feature type="compositionally biased region" description="Low complexity" evidence="1">
    <location>
        <begin position="350"/>
        <end position="363"/>
    </location>
</feature>
<organism evidence="3 4">
    <name type="scientific">Remersonia thermophila</name>
    <dbReference type="NCBI Taxonomy" id="72144"/>
    <lineage>
        <taxon>Eukaryota</taxon>
        <taxon>Fungi</taxon>
        <taxon>Dikarya</taxon>
        <taxon>Ascomycota</taxon>
        <taxon>Pezizomycotina</taxon>
        <taxon>Sordariomycetes</taxon>
        <taxon>Sordariomycetidae</taxon>
        <taxon>Sordariales</taxon>
        <taxon>Sordariales incertae sedis</taxon>
        <taxon>Remersonia</taxon>
    </lineage>
</organism>
<comment type="caution">
    <text evidence="3">The sequence shown here is derived from an EMBL/GenBank/DDBJ whole genome shotgun (WGS) entry which is preliminary data.</text>
</comment>
<feature type="compositionally biased region" description="Basic residues" evidence="1">
    <location>
        <begin position="1026"/>
        <end position="1037"/>
    </location>
</feature>
<dbReference type="SMART" id="SM00355">
    <property type="entry name" value="ZnF_C2H2"/>
    <property type="match status" value="2"/>
</dbReference>
<dbReference type="PROSITE" id="PS00028">
    <property type="entry name" value="ZINC_FINGER_C2H2_1"/>
    <property type="match status" value="1"/>
</dbReference>
<protein>
    <recommendedName>
        <fullName evidence="2">C2H2-type domain-containing protein</fullName>
    </recommendedName>
</protein>
<name>A0ABR4DAP8_9PEZI</name>
<feature type="compositionally biased region" description="Low complexity" evidence="1">
    <location>
        <begin position="472"/>
        <end position="484"/>
    </location>
</feature>
<evidence type="ECO:0000256" key="1">
    <source>
        <dbReference type="SAM" id="MobiDB-lite"/>
    </source>
</evidence>
<feature type="compositionally biased region" description="Low complexity" evidence="1">
    <location>
        <begin position="887"/>
        <end position="908"/>
    </location>
</feature>